<feature type="compositionally biased region" description="Basic and acidic residues" evidence="9">
    <location>
        <begin position="702"/>
        <end position="716"/>
    </location>
</feature>
<evidence type="ECO:0000256" key="6">
    <source>
        <dbReference type="ARBA" id="ARBA00023242"/>
    </source>
</evidence>
<feature type="compositionally biased region" description="Acidic residues" evidence="9">
    <location>
        <begin position="669"/>
        <end position="694"/>
    </location>
</feature>
<comment type="function">
    <text evidence="7">TFIIF is a general transcription initiation factor that binds to RNA polymerase II and helps to recruit it to the initiation complex in collaboration with TFIIB. It promotes transcription elongation.</text>
</comment>
<dbReference type="STRING" id="6185.A0A095A2L0"/>
<evidence type="ECO:0000256" key="9">
    <source>
        <dbReference type="SAM" id="MobiDB-lite"/>
    </source>
</evidence>
<dbReference type="PANTHER" id="PTHR44656">
    <property type="entry name" value="DEHYDROGENASE/REDUCTASE SDR FAMILY MEMBER 12"/>
    <property type="match status" value="1"/>
</dbReference>
<feature type="compositionally biased region" description="Basic residues" evidence="9">
    <location>
        <begin position="651"/>
        <end position="663"/>
    </location>
</feature>
<proteinExistence type="predicted"/>
<evidence type="ECO:0000256" key="5">
    <source>
        <dbReference type="ARBA" id="ARBA00023163"/>
    </source>
</evidence>
<dbReference type="EMBL" id="KL251946">
    <property type="protein sequence ID" value="KGB41540.1"/>
    <property type="molecule type" value="Genomic_DNA"/>
</dbReference>
<dbReference type="Gene3D" id="1.10.10.10">
    <property type="entry name" value="Winged helix-like DNA-binding domain superfamily/Winged helix DNA-binding domain"/>
    <property type="match status" value="1"/>
</dbReference>
<dbReference type="InterPro" id="IPR036390">
    <property type="entry name" value="WH_DNA-bd_sf"/>
</dbReference>
<dbReference type="Gene3D" id="3.40.50.720">
    <property type="entry name" value="NAD(P)-binding Rossmann-like Domain"/>
    <property type="match status" value="1"/>
</dbReference>
<evidence type="ECO:0000313" key="10">
    <source>
        <dbReference type="EMBL" id="KGB41540.1"/>
    </source>
</evidence>
<feature type="compositionally biased region" description="Basic and acidic residues" evidence="9">
    <location>
        <begin position="790"/>
        <end position="800"/>
    </location>
</feature>
<name>A0A095A2L0_SCHHA</name>
<dbReference type="InterPro" id="IPR036291">
    <property type="entry name" value="NAD(P)-bd_dom_sf"/>
</dbReference>
<dbReference type="PANTHER" id="PTHR44656:SF7">
    <property type="entry name" value="DEHYDROGENASE_REDUCTASE SDR FAMILY MEMBER 12"/>
    <property type="match status" value="1"/>
</dbReference>
<dbReference type="AlphaFoldDB" id="A0A095A2L0"/>
<comment type="subcellular location">
    <subcellularLocation>
        <location evidence="1">Nucleus</location>
    </subcellularLocation>
</comment>
<keyword evidence="6" id="KW-0539">Nucleus</keyword>
<gene>
    <name evidence="10" type="ORF">MS3_10066</name>
</gene>
<evidence type="ECO:0000256" key="7">
    <source>
        <dbReference type="ARBA" id="ARBA00025232"/>
    </source>
</evidence>
<accession>A0A095A2L0</accession>
<feature type="compositionally biased region" description="Low complexity" evidence="9">
    <location>
        <begin position="815"/>
        <end position="837"/>
    </location>
</feature>
<feature type="region of interest" description="Disordered" evidence="9">
    <location>
        <begin position="867"/>
        <end position="930"/>
    </location>
</feature>
<dbReference type="InterPro" id="IPR008851">
    <property type="entry name" value="TFIIF-alpha"/>
</dbReference>
<evidence type="ECO:0000256" key="4">
    <source>
        <dbReference type="ARBA" id="ARBA00023125"/>
    </source>
</evidence>
<feature type="compositionally biased region" description="Polar residues" evidence="9">
    <location>
        <begin position="921"/>
        <end position="930"/>
    </location>
</feature>
<dbReference type="InterPro" id="IPR052992">
    <property type="entry name" value="SDR_member_12"/>
</dbReference>
<keyword evidence="3" id="KW-0805">Transcription regulation</keyword>
<evidence type="ECO:0000256" key="2">
    <source>
        <dbReference type="ARBA" id="ARBA00020812"/>
    </source>
</evidence>
<feature type="compositionally biased region" description="Basic and acidic residues" evidence="9">
    <location>
        <begin position="548"/>
        <end position="559"/>
    </location>
</feature>
<keyword evidence="4" id="KW-0238">DNA-binding</keyword>
<protein>
    <recommendedName>
        <fullName evidence="2">General transcription factor IIF subunit 1</fullName>
    </recommendedName>
    <alternativeName>
        <fullName evidence="8">Transcription initiation factor IIF subunit alpha</fullName>
    </alternativeName>
</protein>
<reference evidence="10" key="1">
    <citation type="journal article" date="2012" name="Nat. Genet.">
        <title>Whole-genome sequence of Schistosoma haematobium.</title>
        <authorList>
            <person name="Young N.D."/>
            <person name="Jex A.R."/>
            <person name="Li B."/>
            <person name="Liu S."/>
            <person name="Yang L."/>
            <person name="Xiong Z."/>
            <person name="Li Y."/>
            <person name="Cantacessi C."/>
            <person name="Hall R.S."/>
            <person name="Xu X."/>
            <person name="Chen F."/>
            <person name="Wu X."/>
            <person name="Zerlotini A."/>
            <person name="Oliveira G."/>
            <person name="Hofmann A."/>
            <person name="Zhang G."/>
            <person name="Fang X."/>
            <person name="Kang Y."/>
            <person name="Campbell B.E."/>
            <person name="Loukas A."/>
            <person name="Ranganathan S."/>
            <person name="Rollinson D."/>
            <person name="Rinaldi G."/>
            <person name="Brindley P.J."/>
            <person name="Yang H."/>
            <person name="Wang J."/>
            <person name="Wang J."/>
            <person name="Gasser R.B."/>
        </authorList>
    </citation>
    <scope>NUCLEOTIDE SEQUENCE [LARGE SCALE GENOMIC DNA]</scope>
</reference>
<dbReference type="GO" id="GO:0032968">
    <property type="term" value="P:positive regulation of transcription elongation by RNA polymerase II"/>
    <property type="evidence" value="ECO:0007669"/>
    <property type="project" value="InterPro"/>
</dbReference>
<sequence length="997" mass="111269">MINEYKTDENGIEANFATNTLGTYILTESLIPALKKSPDARVITVSSGGMLVQKLDHADPMLTTRHNKFDGTMVYAQNKRQQVVMTEMWSKNYPEVFFCSMHPGWADTPAVALSMPSFYNKMKNKLRTPEQGADTAIWLAAVPNVRRFQNGSFFQVAKTNFSGMKVINFSIHKLVNEKVEKVAPQITEVSEAQNITVVSRLSPHKGIQYTRPTHNFITTPPRDSVVSTGSVVVIRPIGNASTPINVTTAASSTGLKITPIVPLKISSIQSTSNVSRSNSIPTQLRNTAVSSSARASNLITHSVRPQNVQSGSTALNDVSEKLKTIDEKQTSQRNVIREMQVRVPNKKDKRFSVLRFHAADRLDLSSAPEVFMQRENNLKAYRSLYNTTEMPDTGAGSEFGREAKEEARLKKFGVVRESYKPDDQPWLMTVGKGKANRRRFRGVREGSVSENVEYFVFCQCKDGNFDAYPVNAWYKMKPEISYRFLREDEAEAEYSRLHKTLNLFNVMVKRKLTDNVSDDETNMDREISKGLKFLTSLGDSNSNQRNSTEVKTKDLKPENTLKLTDLEELDSGSEADDDDDEDDLGDDNRLKNPNADPLKAEEGPSSSKGKGLLFEDPDDRNKGGSKGGLLKTSERTRLAKKKQRAAAIVTKMRRGVKRRKRKAINVGSSDEEDDPDEEAQDESELDDHEGDEVDYMTNSSSDEEKLSSEEREKIYEETGVDEEVALKTLLTDISSEEEEKSEDDMQDVEENPPVDDEDNIFSKRRSEIDDMTKPQRNDFQKGTKHSISIHKSDDRLEATAKSHRSHKKHQDNDNDSGSSSSSSSSSADDSSTYSSSDSDLDNRLKSIQKNAKKAEVLQKLSETIHAPSLSSGINSGSSPIDNQPVSCGNNSNLKRLPTDLSASVNSDTSADSPAAKKLRNDTPSGTSTISTDNELVNTVRKYLMRKPITVRELLKKIRLRKLVGKNEDAQTVLANVLRQLRPIKQTINGQHALSLKH</sequence>
<feature type="compositionally biased region" description="Basic and acidic residues" evidence="9">
    <location>
        <begin position="760"/>
        <end position="781"/>
    </location>
</feature>
<dbReference type="GO" id="GO:0003677">
    <property type="term" value="F:DNA binding"/>
    <property type="evidence" value="ECO:0007669"/>
    <property type="project" value="UniProtKB-KW"/>
</dbReference>
<feature type="compositionally biased region" description="Polar residues" evidence="9">
    <location>
        <begin position="881"/>
        <end position="893"/>
    </location>
</feature>
<evidence type="ECO:0000256" key="8">
    <source>
        <dbReference type="ARBA" id="ARBA00031523"/>
    </source>
</evidence>
<dbReference type="SUPFAM" id="SSF50916">
    <property type="entry name" value="Rap30/74 interaction domains"/>
    <property type="match status" value="1"/>
</dbReference>
<evidence type="ECO:0000256" key="3">
    <source>
        <dbReference type="ARBA" id="ARBA00023015"/>
    </source>
</evidence>
<organism evidence="10">
    <name type="scientific">Schistosoma haematobium</name>
    <name type="common">Blood fluke</name>
    <dbReference type="NCBI Taxonomy" id="6185"/>
    <lineage>
        <taxon>Eukaryota</taxon>
        <taxon>Metazoa</taxon>
        <taxon>Spiralia</taxon>
        <taxon>Lophotrochozoa</taxon>
        <taxon>Platyhelminthes</taxon>
        <taxon>Trematoda</taxon>
        <taxon>Digenea</taxon>
        <taxon>Strigeidida</taxon>
        <taxon>Schistosomatoidea</taxon>
        <taxon>Schistosomatidae</taxon>
        <taxon>Schistosoma</taxon>
    </lineage>
</organism>
<feature type="compositionally biased region" description="Acidic residues" evidence="9">
    <location>
        <begin position="566"/>
        <end position="585"/>
    </location>
</feature>
<dbReference type="GO" id="GO:0005634">
    <property type="term" value="C:nucleus"/>
    <property type="evidence" value="ECO:0007669"/>
    <property type="project" value="UniProtKB-SubCell"/>
</dbReference>
<dbReference type="Pfam" id="PF05793">
    <property type="entry name" value="TFIIF_alpha"/>
    <property type="match status" value="2"/>
</dbReference>
<dbReference type="InterPro" id="IPR036388">
    <property type="entry name" value="WH-like_DNA-bd_sf"/>
</dbReference>
<feature type="compositionally biased region" description="Polar residues" evidence="9">
    <location>
        <begin position="900"/>
        <end position="911"/>
    </location>
</feature>
<feature type="region of interest" description="Disordered" evidence="9">
    <location>
        <begin position="535"/>
        <end position="841"/>
    </location>
</feature>
<dbReference type="GO" id="GO:0006367">
    <property type="term" value="P:transcription initiation at RNA polymerase II promoter"/>
    <property type="evidence" value="ECO:0007669"/>
    <property type="project" value="InterPro"/>
</dbReference>
<feature type="compositionally biased region" description="Polar residues" evidence="9">
    <location>
        <begin position="537"/>
        <end position="547"/>
    </location>
</feature>
<keyword evidence="5" id="KW-0804">Transcription</keyword>
<feature type="compositionally biased region" description="Low complexity" evidence="9">
    <location>
        <begin position="867"/>
        <end position="880"/>
    </location>
</feature>
<dbReference type="SUPFAM" id="SSF51735">
    <property type="entry name" value="NAD(P)-binding Rossmann-fold domains"/>
    <property type="match status" value="1"/>
</dbReference>
<feature type="compositionally biased region" description="Acidic residues" evidence="9">
    <location>
        <begin position="734"/>
        <end position="759"/>
    </location>
</feature>
<dbReference type="SUPFAM" id="SSF46785">
    <property type="entry name" value="Winged helix' DNA-binding domain"/>
    <property type="match status" value="1"/>
</dbReference>
<dbReference type="InterPro" id="IPR011039">
    <property type="entry name" value="TFIIF_interaction"/>
</dbReference>
<evidence type="ECO:0000256" key="1">
    <source>
        <dbReference type="ARBA" id="ARBA00004123"/>
    </source>
</evidence>